<dbReference type="RefSeq" id="WP_089852590.1">
    <property type="nucleotide sequence ID" value="NZ_FNEJ01000077.1"/>
</dbReference>
<dbReference type="AlphaFoldDB" id="A0A1G8V8E1"/>
<evidence type="ECO:0000256" key="1">
    <source>
        <dbReference type="SAM" id="Phobius"/>
    </source>
</evidence>
<dbReference type="STRING" id="555512.SAMN04487993_10772"/>
<evidence type="ECO:0000313" key="3">
    <source>
        <dbReference type="Proteomes" id="UP000199093"/>
    </source>
</evidence>
<gene>
    <name evidence="2" type="ORF">SAMN04487993_10772</name>
</gene>
<proteinExistence type="predicted"/>
<keyword evidence="1" id="KW-1133">Transmembrane helix</keyword>
<dbReference type="Proteomes" id="UP000199093">
    <property type="component" value="Unassembled WGS sequence"/>
</dbReference>
<dbReference type="EMBL" id="FNEJ01000077">
    <property type="protein sequence ID" value="SDJ62396.1"/>
    <property type="molecule type" value="Genomic_DNA"/>
</dbReference>
<protein>
    <submittedName>
        <fullName evidence="2">Uncharacterized protein</fullName>
    </submittedName>
</protein>
<keyword evidence="1" id="KW-0472">Membrane</keyword>
<keyword evidence="1" id="KW-0812">Transmembrane</keyword>
<sequence>MNMIRIMLQDIRRNLTFLCFCISLLCGVISGAFTFAYLGLDPVLGSAIAIVAFAIGHPLWLWAASARGRAKEDEREWEA</sequence>
<feature type="transmembrane region" description="Helical" evidence="1">
    <location>
        <begin position="44"/>
        <end position="63"/>
    </location>
</feature>
<keyword evidence="3" id="KW-1185">Reference proteome</keyword>
<evidence type="ECO:0000313" key="2">
    <source>
        <dbReference type="EMBL" id="SDJ62396.1"/>
    </source>
</evidence>
<reference evidence="2 3" key="1">
    <citation type="submission" date="2016-10" db="EMBL/GenBank/DDBJ databases">
        <authorList>
            <person name="de Groot N.N."/>
        </authorList>
    </citation>
    <scope>NUCLEOTIDE SEQUENCE [LARGE SCALE GENOMIC DNA]</scope>
    <source>
        <strain evidence="2 3">DSM 26424</strain>
    </source>
</reference>
<accession>A0A1G8V8E1</accession>
<organism evidence="2 3">
    <name type="scientific">Salipiger marinus</name>
    <dbReference type="NCBI Taxonomy" id="555512"/>
    <lineage>
        <taxon>Bacteria</taxon>
        <taxon>Pseudomonadati</taxon>
        <taxon>Pseudomonadota</taxon>
        <taxon>Alphaproteobacteria</taxon>
        <taxon>Rhodobacterales</taxon>
        <taxon>Roseobacteraceae</taxon>
        <taxon>Salipiger</taxon>
    </lineage>
</organism>
<name>A0A1G8V8E1_9RHOB</name>